<evidence type="ECO:0000313" key="3">
    <source>
        <dbReference type="EMBL" id="NYH90411.1"/>
    </source>
</evidence>
<feature type="region of interest" description="Disordered" evidence="1">
    <location>
        <begin position="264"/>
        <end position="283"/>
    </location>
</feature>
<feature type="transmembrane region" description="Helical" evidence="2">
    <location>
        <begin position="120"/>
        <end position="145"/>
    </location>
</feature>
<feature type="transmembrane region" description="Helical" evidence="2">
    <location>
        <begin position="212"/>
        <end position="230"/>
    </location>
</feature>
<feature type="transmembrane region" description="Helical" evidence="2">
    <location>
        <begin position="157"/>
        <end position="175"/>
    </location>
</feature>
<evidence type="ECO:0000313" key="4">
    <source>
        <dbReference type="Proteomes" id="UP000579605"/>
    </source>
</evidence>
<feature type="transmembrane region" description="Helical" evidence="2">
    <location>
        <begin position="94"/>
        <end position="114"/>
    </location>
</feature>
<reference evidence="3 4" key="1">
    <citation type="submission" date="2020-07" db="EMBL/GenBank/DDBJ databases">
        <title>Sequencing the genomes of 1000 actinobacteria strains.</title>
        <authorList>
            <person name="Klenk H.-P."/>
        </authorList>
    </citation>
    <scope>NUCLEOTIDE SEQUENCE [LARGE SCALE GENOMIC DNA]</scope>
    <source>
        <strain evidence="3 4">DSM 18448</strain>
    </source>
</reference>
<keyword evidence="2" id="KW-0472">Membrane</keyword>
<name>A0A852ZBG3_9ACTN</name>
<feature type="compositionally biased region" description="Pro residues" evidence="1">
    <location>
        <begin position="273"/>
        <end position="283"/>
    </location>
</feature>
<feature type="transmembrane region" description="Helical" evidence="2">
    <location>
        <begin position="181"/>
        <end position="205"/>
    </location>
</feature>
<comment type="caution">
    <text evidence="3">The sequence shown here is derived from an EMBL/GenBank/DDBJ whole genome shotgun (WGS) entry which is preliminary data.</text>
</comment>
<dbReference type="RefSeq" id="WP_202889302.1">
    <property type="nucleotide sequence ID" value="NZ_BAAARR010000016.1"/>
</dbReference>
<gene>
    <name evidence="3" type="ORF">F4554_003049</name>
</gene>
<keyword evidence="2" id="KW-1133">Transmembrane helix</keyword>
<keyword evidence="4" id="KW-1185">Reference proteome</keyword>
<feature type="transmembrane region" description="Helical" evidence="2">
    <location>
        <begin position="55"/>
        <end position="73"/>
    </location>
</feature>
<organism evidence="3 4">
    <name type="scientific">Actinopolymorpha rutila</name>
    <dbReference type="NCBI Taxonomy" id="446787"/>
    <lineage>
        <taxon>Bacteria</taxon>
        <taxon>Bacillati</taxon>
        <taxon>Actinomycetota</taxon>
        <taxon>Actinomycetes</taxon>
        <taxon>Propionibacteriales</taxon>
        <taxon>Actinopolymorphaceae</taxon>
        <taxon>Actinopolymorpha</taxon>
    </lineage>
</organism>
<evidence type="ECO:0000256" key="2">
    <source>
        <dbReference type="SAM" id="Phobius"/>
    </source>
</evidence>
<dbReference type="AlphaFoldDB" id="A0A852ZBG3"/>
<dbReference type="Proteomes" id="UP000579605">
    <property type="component" value="Unassembled WGS sequence"/>
</dbReference>
<sequence length="283" mass="29648">MIAAGLALWAGVPARAGVPVQPGVPVRPGAGAAVSVLTPTAADVDLRLTLGGRDTVLWMLVSFIVTFLVTRTVTRLIRSGRGPFRDAKLGGVHVHHAVYGIFAMIGAATAEFAYRPDPPAQQVVAVIFAAGAALTLDEFALWLYLEDVYWTREGRRSVDAVLVAATIGILLLLGASPLDTAGATGAAAAAATIAFNLAFSLVAIAKGKLSTGLIGVFVPLVAMIGAFRLAKPNSPWAHRLYAQTSRRRARSRARYPADRRTWWDAVKDQIGGPPSPPPPASGG</sequence>
<protein>
    <recommendedName>
        <fullName evidence="5">Integral membrane protein</fullName>
    </recommendedName>
</protein>
<keyword evidence="2" id="KW-0812">Transmembrane</keyword>
<proteinExistence type="predicted"/>
<evidence type="ECO:0000256" key="1">
    <source>
        <dbReference type="SAM" id="MobiDB-lite"/>
    </source>
</evidence>
<evidence type="ECO:0008006" key="5">
    <source>
        <dbReference type="Google" id="ProtNLM"/>
    </source>
</evidence>
<accession>A0A852ZBG3</accession>
<dbReference type="EMBL" id="JACBZH010000001">
    <property type="protein sequence ID" value="NYH90411.1"/>
    <property type="molecule type" value="Genomic_DNA"/>
</dbReference>